<gene>
    <name evidence="2" type="ORF">WCD58_15495</name>
</gene>
<organism evidence="2 3">
    <name type="scientific">Actinomycetospora flava</name>
    <dbReference type="NCBI Taxonomy" id="3129232"/>
    <lineage>
        <taxon>Bacteria</taxon>
        <taxon>Bacillati</taxon>
        <taxon>Actinomycetota</taxon>
        <taxon>Actinomycetes</taxon>
        <taxon>Pseudonocardiales</taxon>
        <taxon>Pseudonocardiaceae</taxon>
        <taxon>Actinomycetospora</taxon>
    </lineage>
</organism>
<evidence type="ECO:0008006" key="4">
    <source>
        <dbReference type="Google" id="ProtNLM"/>
    </source>
</evidence>
<accession>A0ABU8M5F6</accession>
<name>A0ABU8M5F6_9PSEU</name>
<keyword evidence="3" id="KW-1185">Reference proteome</keyword>
<comment type="caution">
    <text evidence="2">The sequence shown here is derived from an EMBL/GenBank/DDBJ whole genome shotgun (WGS) entry which is preliminary data.</text>
</comment>
<feature type="region of interest" description="Disordered" evidence="1">
    <location>
        <begin position="1"/>
        <end position="20"/>
    </location>
</feature>
<reference evidence="2 3" key="1">
    <citation type="submission" date="2024-03" db="EMBL/GenBank/DDBJ databases">
        <title>Actinomycetospora sp. OC33-EN07, a novel actinomycete isolated from wild orchid (Aerides multiflora).</title>
        <authorList>
            <person name="Suriyachadkun C."/>
        </authorList>
    </citation>
    <scope>NUCLEOTIDE SEQUENCE [LARGE SCALE GENOMIC DNA]</scope>
    <source>
        <strain evidence="2 3">OC33-EN07</strain>
    </source>
</reference>
<evidence type="ECO:0000313" key="3">
    <source>
        <dbReference type="Proteomes" id="UP001369736"/>
    </source>
</evidence>
<dbReference type="EMBL" id="JBBEGM010000006">
    <property type="protein sequence ID" value="MEJ2862576.1"/>
    <property type="molecule type" value="Genomic_DNA"/>
</dbReference>
<evidence type="ECO:0000256" key="1">
    <source>
        <dbReference type="SAM" id="MobiDB-lite"/>
    </source>
</evidence>
<sequence>MSVPAGEPPGRAALQRRVADHPTSLARMRARLAAEDNPASVRALSQHDSDDPAVALLDAWATVADAVSFYTARIANEGYLRTAAERASLRELARTLGHELRPGAAAQVALAFTVEDAAGAPGAAVVPRATPVQTVPGPGQMPQVFETSTSLNARAGWNAIPGAAGTPQPCPPDACGDLWVAGTTLGLRAGDAVVVDTGPTGGRVVRTVTEVVEDAGGHGGWTRLVLTARPGGGSLPATPAADAGPGPLSLHVFATRAYLFGWNAPDPALLSRPDGSLPAGADAHGWQDFGLLHDGTVEIDGDHPDVLPGSVLAIEGPVSPTGAPGTADTAAAVCLAEGVLPGAASRYGVSGRLTRVTPDRTDLPELDRRGAVVLCGSRSWSATLMPRAAPVTGPEVVLAGTADPALVGRLVVVSGYPHGTTPPAPGTPQAASPPPQAESTRVRECGPGPVPGTTRLVVDPELTRIYDPRGLHVHANVVLATHGETVTQVLGGGDDRSGYRSFPLRRGPLTHLRATTPTGIRSSLEVRVDGVAWTEVESLADVHGEDHVFAVRERDDGIATITFGEGVHGARVPSGQENVTATYRVGIGPEGDVVPGQVSVVTRRPFGIRSVTNPAPSDDWARRESEEQVRGTAPVRVRTLDRVVSVEDHGDVARGFVGVQAATATAVWNGTRDVVTVSLLGTDAQDVSDELRADLRSALDAIRDSVAPLIVLPAGTLEFSVHVALATDPAYWRPDVEEEVVARLEAEFGQGRWGIASAVSAARVLVAVRSVPGVLAARRPQLTRGVRTSGEAALDVLEAHAARWDGTDVRAAEALVLGTGATTFEELR</sequence>
<evidence type="ECO:0000313" key="2">
    <source>
        <dbReference type="EMBL" id="MEJ2862576.1"/>
    </source>
</evidence>
<proteinExistence type="predicted"/>
<feature type="compositionally biased region" description="Pro residues" evidence="1">
    <location>
        <begin position="420"/>
        <end position="436"/>
    </location>
</feature>
<dbReference type="RefSeq" id="WP_337703957.1">
    <property type="nucleotide sequence ID" value="NZ_JBBEGM010000006.1"/>
</dbReference>
<protein>
    <recommendedName>
        <fullName evidence="4">Baseplate assembly protein</fullName>
    </recommendedName>
</protein>
<dbReference type="Proteomes" id="UP001369736">
    <property type="component" value="Unassembled WGS sequence"/>
</dbReference>
<feature type="region of interest" description="Disordered" evidence="1">
    <location>
        <begin position="417"/>
        <end position="454"/>
    </location>
</feature>